<dbReference type="Proteomes" id="UP000295832">
    <property type="component" value="Unassembled WGS sequence"/>
</dbReference>
<reference evidence="1 2" key="1">
    <citation type="submission" date="2019-03" db="EMBL/GenBank/DDBJ databases">
        <title>Subsurface microbial communities from deep shales in Ohio and West Virginia, USA.</title>
        <authorList>
            <person name="Wrighton K."/>
        </authorList>
    </citation>
    <scope>NUCLEOTIDE SEQUENCE [LARGE SCALE GENOMIC DNA]</scope>
    <source>
        <strain evidence="1 2">MSL 6dP</strain>
    </source>
</reference>
<dbReference type="RefSeq" id="WP_134115769.1">
    <property type="nucleotide sequence ID" value="NZ_SOEG01000007.1"/>
</dbReference>
<proteinExistence type="predicted"/>
<protein>
    <submittedName>
        <fullName evidence="1">Uncharacterized protein</fullName>
    </submittedName>
</protein>
<sequence length="150" mass="17905">MSFDINSTNNYDEIMDQQFNLLQDMINLSDYVIYQEYEDLELLETGMDLLKKMIKVNKLNYHLVDNFAEEREVKFIKRQYHSYSLDLLDKIGEEIRNLQIILEDISEVYNNFDSIDEDLKIEAMNTIETIATYNLRDYENTIKNTFKGSL</sequence>
<keyword evidence="2" id="KW-1185">Reference proteome</keyword>
<accession>A0A4R8GZW8</accession>
<name>A0A4R8GZW8_9FIRM</name>
<dbReference type="EMBL" id="SOEG01000007">
    <property type="protein sequence ID" value="TDX52317.1"/>
    <property type="molecule type" value="Genomic_DNA"/>
</dbReference>
<organism evidence="1 2">
    <name type="scientific">Orenia marismortui</name>
    <dbReference type="NCBI Taxonomy" id="46469"/>
    <lineage>
        <taxon>Bacteria</taxon>
        <taxon>Bacillati</taxon>
        <taxon>Bacillota</taxon>
        <taxon>Clostridia</taxon>
        <taxon>Halanaerobiales</taxon>
        <taxon>Halobacteroidaceae</taxon>
        <taxon>Orenia</taxon>
    </lineage>
</organism>
<comment type="caution">
    <text evidence="1">The sequence shown here is derived from an EMBL/GenBank/DDBJ whole genome shotgun (WGS) entry which is preliminary data.</text>
</comment>
<dbReference type="AlphaFoldDB" id="A0A4R8GZW8"/>
<gene>
    <name evidence="1" type="ORF">C7959_10724</name>
</gene>
<evidence type="ECO:0000313" key="2">
    <source>
        <dbReference type="Proteomes" id="UP000295832"/>
    </source>
</evidence>
<evidence type="ECO:0000313" key="1">
    <source>
        <dbReference type="EMBL" id="TDX52317.1"/>
    </source>
</evidence>